<feature type="transmembrane region" description="Helical" evidence="1">
    <location>
        <begin position="6"/>
        <end position="25"/>
    </location>
</feature>
<gene>
    <name evidence="2" type="ORF">HMPREF3200_00991</name>
</gene>
<evidence type="ECO:0000313" key="3">
    <source>
        <dbReference type="Proteomes" id="UP000070383"/>
    </source>
</evidence>
<dbReference type="Proteomes" id="UP000070383">
    <property type="component" value="Unassembled WGS sequence"/>
</dbReference>
<proteinExistence type="predicted"/>
<name>A0A133KEC4_9FIRM</name>
<dbReference type="AlphaFoldDB" id="A0A133KEC4"/>
<keyword evidence="3" id="KW-1185">Reference proteome</keyword>
<keyword evidence="1" id="KW-0472">Membrane</keyword>
<feature type="transmembrane region" description="Helical" evidence="1">
    <location>
        <begin position="45"/>
        <end position="70"/>
    </location>
</feature>
<comment type="caution">
    <text evidence="2">The sequence shown here is derived from an EMBL/GenBank/DDBJ whole genome shotgun (WGS) entry which is preliminary data.</text>
</comment>
<sequence>MLLWFVLLDLVFAYFFVYHVFSPLFKLKKGSIGFNFSILPFDCFYLLVGGGMLYFYVFIAFLGLCTFYTFK</sequence>
<evidence type="ECO:0000256" key="1">
    <source>
        <dbReference type="SAM" id="Phobius"/>
    </source>
</evidence>
<keyword evidence="1" id="KW-0812">Transmembrane</keyword>
<evidence type="ECO:0000313" key="2">
    <source>
        <dbReference type="EMBL" id="KWZ77943.1"/>
    </source>
</evidence>
<organism evidence="2 3">
    <name type="scientific">Anaerococcus tetradius</name>
    <dbReference type="NCBI Taxonomy" id="33036"/>
    <lineage>
        <taxon>Bacteria</taxon>
        <taxon>Bacillati</taxon>
        <taxon>Bacillota</taxon>
        <taxon>Tissierellia</taxon>
        <taxon>Tissierellales</taxon>
        <taxon>Peptoniphilaceae</taxon>
        <taxon>Anaerococcus</taxon>
    </lineage>
</organism>
<reference evidence="3" key="1">
    <citation type="submission" date="2016-01" db="EMBL/GenBank/DDBJ databases">
        <authorList>
            <person name="Mitreva M."/>
            <person name="Pepin K.H."/>
            <person name="Mihindukulasuriya K.A."/>
            <person name="Fulton R."/>
            <person name="Fronick C."/>
            <person name="O'Laughlin M."/>
            <person name="Miner T."/>
            <person name="Herter B."/>
            <person name="Rosa B.A."/>
            <person name="Cordes M."/>
            <person name="Tomlinson C."/>
            <person name="Wollam A."/>
            <person name="Palsikar V.B."/>
            <person name="Mardis E.R."/>
            <person name="Wilson R.K."/>
        </authorList>
    </citation>
    <scope>NUCLEOTIDE SEQUENCE [LARGE SCALE GENOMIC DNA]</scope>
    <source>
        <strain evidence="3">MJR8151</strain>
    </source>
</reference>
<accession>A0A133KEC4</accession>
<keyword evidence="1" id="KW-1133">Transmembrane helix</keyword>
<protein>
    <submittedName>
        <fullName evidence="2">Uncharacterized protein</fullName>
    </submittedName>
</protein>
<dbReference type="PATRIC" id="fig|33036.3.peg.984"/>
<dbReference type="EMBL" id="LRPM01000039">
    <property type="protein sequence ID" value="KWZ77943.1"/>
    <property type="molecule type" value="Genomic_DNA"/>
</dbReference>